<dbReference type="RefSeq" id="WP_033102045.1">
    <property type="nucleotide sequence ID" value="NZ_JACEIP010000036.1"/>
</dbReference>
<evidence type="ECO:0000259" key="6">
    <source>
        <dbReference type="Pfam" id="PF06271"/>
    </source>
</evidence>
<keyword evidence="3 5" id="KW-1133">Transmembrane helix</keyword>
<evidence type="ECO:0000256" key="3">
    <source>
        <dbReference type="ARBA" id="ARBA00022989"/>
    </source>
</evidence>
<dbReference type="PANTHER" id="PTHR38480">
    <property type="entry name" value="SLR0254 PROTEIN"/>
    <property type="match status" value="1"/>
</dbReference>
<evidence type="ECO:0000256" key="5">
    <source>
        <dbReference type="SAM" id="Phobius"/>
    </source>
</evidence>
<evidence type="ECO:0000313" key="7">
    <source>
        <dbReference type="EMBL" id="MBA4544350.1"/>
    </source>
</evidence>
<feature type="transmembrane region" description="Helical" evidence="5">
    <location>
        <begin position="33"/>
        <end position="52"/>
    </location>
</feature>
<feature type="domain" description="RDD" evidence="6">
    <location>
        <begin position="19"/>
        <end position="153"/>
    </location>
</feature>
<name>A0A7W2AJG1_9BACL</name>
<comment type="subcellular location">
    <subcellularLocation>
        <location evidence="1">Membrane</location>
        <topology evidence="1">Multi-pass membrane protein</topology>
    </subcellularLocation>
</comment>
<feature type="transmembrane region" description="Helical" evidence="5">
    <location>
        <begin position="64"/>
        <end position="88"/>
    </location>
</feature>
<dbReference type="AlphaFoldDB" id="A0A7W2AJG1"/>
<dbReference type="PANTHER" id="PTHR38480:SF1">
    <property type="entry name" value="SLR0254 PROTEIN"/>
    <property type="match status" value="1"/>
</dbReference>
<proteinExistence type="predicted"/>
<keyword evidence="8" id="KW-1185">Reference proteome</keyword>
<dbReference type="EMBL" id="JACEIP010000036">
    <property type="protein sequence ID" value="MBA4544350.1"/>
    <property type="molecule type" value="Genomic_DNA"/>
</dbReference>
<keyword evidence="4 5" id="KW-0472">Membrane</keyword>
<keyword evidence="2 5" id="KW-0812">Transmembrane</keyword>
<comment type="caution">
    <text evidence="7">The sequence shown here is derived from an EMBL/GenBank/DDBJ whole genome shotgun (WGS) entry which is preliminary data.</text>
</comment>
<evidence type="ECO:0000313" key="8">
    <source>
        <dbReference type="Proteomes" id="UP000530514"/>
    </source>
</evidence>
<dbReference type="Pfam" id="PF06271">
    <property type="entry name" value="RDD"/>
    <property type="match status" value="1"/>
</dbReference>
<feature type="transmembrane region" description="Helical" evidence="5">
    <location>
        <begin position="120"/>
        <end position="140"/>
    </location>
</feature>
<evidence type="ECO:0000256" key="1">
    <source>
        <dbReference type="ARBA" id="ARBA00004141"/>
    </source>
</evidence>
<evidence type="ECO:0000256" key="2">
    <source>
        <dbReference type="ARBA" id="ARBA00022692"/>
    </source>
</evidence>
<dbReference type="InterPro" id="IPR010432">
    <property type="entry name" value="RDD"/>
</dbReference>
<organism evidence="7 8">
    <name type="scientific">Thermoactinomyces daqus</name>
    <dbReference type="NCBI Taxonomy" id="1329516"/>
    <lineage>
        <taxon>Bacteria</taxon>
        <taxon>Bacillati</taxon>
        <taxon>Bacillota</taxon>
        <taxon>Bacilli</taxon>
        <taxon>Bacillales</taxon>
        <taxon>Thermoactinomycetaceae</taxon>
        <taxon>Thermoactinomyces</taxon>
    </lineage>
</organism>
<dbReference type="GO" id="GO:0016020">
    <property type="term" value="C:membrane"/>
    <property type="evidence" value="ECO:0007669"/>
    <property type="project" value="UniProtKB-SubCell"/>
</dbReference>
<accession>A0A7W2AJG1</accession>
<sequence length="265" mass="30256">MKNIVTIQTPEYVQVPFETAGIVSRGIAKLVDFLVLSVILVPSSLISFAFLAMGDDPQNTELSILAALFFFITAALPLLYFVCLEYWMNGQTIGKKVLGLRVIHDRGGKASFSAVFLRNLLQLADLFPGFYVSGMIAIFLHREEKRIGDMIAGTLVVMEREKHQVLHFQASPLFLNEREVEILQRLSPISPEQYLMLESFLRRRNELLSQVRSSIAEQLIKKWWPEIETKAGCEEEFLEKVYLYLRKNIYPVHLPKIIPALIIGK</sequence>
<gene>
    <name evidence="7" type="ORF">H1164_16000</name>
</gene>
<protein>
    <submittedName>
        <fullName evidence="7">RDD family protein</fullName>
    </submittedName>
</protein>
<evidence type="ECO:0000256" key="4">
    <source>
        <dbReference type="ARBA" id="ARBA00023136"/>
    </source>
</evidence>
<dbReference type="OrthoDB" id="9787732at2"/>
<dbReference type="Proteomes" id="UP000530514">
    <property type="component" value="Unassembled WGS sequence"/>
</dbReference>
<reference evidence="7 8" key="1">
    <citation type="submission" date="2020-07" db="EMBL/GenBank/DDBJ databases">
        <authorList>
            <person name="Feng H."/>
        </authorList>
    </citation>
    <scope>NUCLEOTIDE SEQUENCE [LARGE SCALE GENOMIC DNA]</scope>
    <source>
        <strain evidence="8">s-11</strain>
    </source>
</reference>